<gene>
    <name evidence="1" type="ORF">OUZ56_007650</name>
</gene>
<accession>A0ABR0AAK5</accession>
<evidence type="ECO:0000313" key="2">
    <source>
        <dbReference type="Proteomes" id="UP001234178"/>
    </source>
</evidence>
<reference evidence="1 2" key="1">
    <citation type="journal article" date="2023" name="Nucleic Acids Res.">
        <title>The hologenome of Daphnia magna reveals possible DNA methylation and microbiome-mediated evolution of the host genome.</title>
        <authorList>
            <person name="Chaturvedi A."/>
            <person name="Li X."/>
            <person name="Dhandapani V."/>
            <person name="Marshall H."/>
            <person name="Kissane S."/>
            <person name="Cuenca-Cambronero M."/>
            <person name="Asole G."/>
            <person name="Calvet F."/>
            <person name="Ruiz-Romero M."/>
            <person name="Marangio P."/>
            <person name="Guigo R."/>
            <person name="Rago D."/>
            <person name="Mirbahai L."/>
            <person name="Eastwood N."/>
            <person name="Colbourne J.K."/>
            <person name="Zhou J."/>
            <person name="Mallon E."/>
            <person name="Orsini L."/>
        </authorList>
    </citation>
    <scope>NUCLEOTIDE SEQUENCE [LARGE SCALE GENOMIC DNA]</scope>
    <source>
        <strain evidence="1">LRV0_1</strain>
    </source>
</reference>
<name>A0ABR0AAK5_9CRUS</name>
<dbReference type="EMBL" id="JAOYFB010000037">
    <property type="protein sequence ID" value="KAK4022170.1"/>
    <property type="molecule type" value="Genomic_DNA"/>
</dbReference>
<keyword evidence="2" id="KW-1185">Reference proteome</keyword>
<sequence length="65" mass="7085">METNDTVTAMDDLSKNKRNTFPTGHCLHVALKNVNVNAENTNTCIAPFSPTHADIQRRAAPNGYG</sequence>
<dbReference type="Proteomes" id="UP001234178">
    <property type="component" value="Unassembled WGS sequence"/>
</dbReference>
<comment type="caution">
    <text evidence="1">The sequence shown here is derived from an EMBL/GenBank/DDBJ whole genome shotgun (WGS) entry which is preliminary data.</text>
</comment>
<protein>
    <submittedName>
        <fullName evidence="1">Uncharacterized protein</fullName>
    </submittedName>
</protein>
<proteinExistence type="predicted"/>
<evidence type="ECO:0000313" key="1">
    <source>
        <dbReference type="EMBL" id="KAK4022170.1"/>
    </source>
</evidence>
<organism evidence="1 2">
    <name type="scientific">Daphnia magna</name>
    <dbReference type="NCBI Taxonomy" id="35525"/>
    <lineage>
        <taxon>Eukaryota</taxon>
        <taxon>Metazoa</taxon>
        <taxon>Ecdysozoa</taxon>
        <taxon>Arthropoda</taxon>
        <taxon>Crustacea</taxon>
        <taxon>Branchiopoda</taxon>
        <taxon>Diplostraca</taxon>
        <taxon>Cladocera</taxon>
        <taxon>Anomopoda</taxon>
        <taxon>Daphniidae</taxon>
        <taxon>Daphnia</taxon>
    </lineage>
</organism>